<organism evidence="2 3">
    <name type="scientific">Cuscuta europaea</name>
    <name type="common">European dodder</name>
    <dbReference type="NCBI Taxonomy" id="41803"/>
    <lineage>
        <taxon>Eukaryota</taxon>
        <taxon>Viridiplantae</taxon>
        <taxon>Streptophyta</taxon>
        <taxon>Embryophyta</taxon>
        <taxon>Tracheophyta</taxon>
        <taxon>Spermatophyta</taxon>
        <taxon>Magnoliopsida</taxon>
        <taxon>eudicotyledons</taxon>
        <taxon>Gunneridae</taxon>
        <taxon>Pentapetalae</taxon>
        <taxon>asterids</taxon>
        <taxon>lamiids</taxon>
        <taxon>Solanales</taxon>
        <taxon>Convolvulaceae</taxon>
        <taxon>Cuscuteae</taxon>
        <taxon>Cuscuta</taxon>
        <taxon>Cuscuta subgen. Cuscuta</taxon>
    </lineage>
</organism>
<dbReference type="OrthoDB" id="414945at2759"/>
<dbReference type="CDD" id="cd09272">
    <property type="entry name" value="RNase_HI_RT_Ty1"/>
    <property type="match status" value="1"/>
</dbReference>
<accession>A0A9P0ZLE4</accession>
<dbReference type="SUPFAM" id="SSF56672">
    <property type="entry name" value="DNA/RNA polymerases"/>
    <property type="match status" value="1"/>
</dbReference>
<evidence type="ECO:0000313" key="2">
    <source>
        <dbReference type="EMBL" id="CAH9106216.1"/>
    </source>
</evidence>
<dbReference type="PANTHER" id="PTHR11439">
    <property type="entry name" value="GAG-POL-RELATED RETROTRANSPOSON"/>
    <property type="match status" value="1"/>
</dbReference>
<dbReference type="InterPro" id="IPR043502">
    <property type="entry name" value="DNA/RNA_pol_sf"/>
</dbReference>
<name>A0A9P0ZLE4_CUSEU</name>
<reference evidence="2" key="1">
    <citation type="submission" date="2022-07" db="EMBL/GenBank/DDBJ databases">
        <authorList>
            <person name="Macas J."/>
            <person name="Novak P."/>
            <person name="Neumann P."/>
        </authorList>
    </citation>
    <scope>NUCLEOTIDE SEQUENCE</scope>
</reference>
<dbReference type="Pfam" id="PF07727">
    <property type="entry name" value="RVT_2"/>
    <property type="match status" value="1"/>
</dbReference>
<proteinExistence type="predicted"/>
<dbReference type="InterPro" id="IPR013103">
    <property type="entry name" value="RVT_2"/>
</dbReference>
<dbReference type="PANTHER" id="PTHR11439:SF500">
    <property type="entry name" value="RNA-DIRECTED DNA POLYMERASE"/>
    <property type="match status" value="1"/>
</dbReference>
<dbReference type="EMBL" id="CAMAPE010000048">
    <property type="protein sequence ID" value="CAH9106216.1"/>
    <property type="molecule type" value="Genomic_DNA"/>
</dbReference>
<dbReference type="AlphaFoldDB" id="A0A9P0ZLE4"/>
<evidence type="ECO:0000313" key="3">
    <source>
        <dbReference type="Proteomes" id="UP001152484"/>
    </source>
</evidence>
<feature type="domain" description="Reverse transcriptase Ty1/copia-type" evidence="1">
    <location>
        <begin position="13"/>
        <end position="129"/>
    </location>
</feature>
<evidence type="ECO:0000259" key="1">
    <source>
        <dbReference type="Pfam" id="PF07727"/>
    </source>
</evidence>
<sequence length="379" mass="42749">MSSSQSSIWSQTGPRAWYQELKSFLLQIGFINSKADTSLFVLRRGHHLTYILVYLDDINITGSSPTYLEALICDLGQRFSLKDLGNLSFFLGIEVLPHPHGILLSQQRYILDLLSRTKMSGSNGVTTPLASSSKLRLTFGKPLADPEQYSSVVGSLQYLALTRSDPSYVVNKLSQFLHCPTDEHWEATKRVLRYLRLTAGHDLLLRRSPSLSLHAYSDADWADNPDDYTSTGAFVIFLGPNAISWSSRKQRTVAHSSTEAEYRVVATTAAELRWVLSLLTELHVSIPTQPVIYCDNVGATHLCANPVFHSCMKHLVLDYHFIREHVQHGILRVTHVRSEDHLADSLTKPLPRRRFQELHVKIGVLPRPSNLRGHDRDKS</sequence>
<protein>
    <recommendedName>
        <fullName evidence="1">Reverse transcriptase Ty1/copia-type domain-containing protein</fullName>
    </recommendedName>
</protein>
<comment type="caution">
    <text evidence="2">The sequence shown here is derived from an EMBL/GenBank/DDBJ whole genome shotgun (WGS) entry which is preliminary data.</text>
</comment>
<gene>
    <name evidence="2" type="ORF">CEURO_LOCUS17249</name>
</gene>
<dbReference type="Proteomes" id="UP001152484">
    <property type="component" value="Unassembled WGS sequence"/>
</dbReference>
<keyword evidence="3" id="KW-1185">Reference proteome</keyword>